<dbReference type="AlphaFoldDB" id="A0A8J3P627"/>
<proteinExistence type="predicted"/>
<reference evidence="1 2" key="1">
    <citation type="submission" date="2021-01" db="EMBL/GenBank/DDBJ databases">
        <title>Whole genome shotgun sequence of Catellatospora coxensis NBRC 107359.</title>
        <authorList>
            <person name="Komaki H."/>
            <person name="Tamura T."/>
        </authorList>
    </citation>
    <scope>NUCLEOTIDE SEQUENCE [LARGE SCALE GENOMIC DNA]</scope>
    <source>
        <strain evidence="1 2">NBRC 107359</strain>
    </source>
</reference>
<keyword evidence="2" id="KW-1185">Reference proteome</keyword>
<gene>
    <name evidence="1" type="ORF">Cco03nite_17270</name>
</gene>
<sequence length="75" mass="8402">MQLSGDRIVAPRNLMIREIMVSRSCLTITLEEALFLRQGDTLWLDGSVPVVERVDGTTVRPRSSSAAVNRSFRLL</sequence>
<protein>
    <submittedName>
        <fullName evidence="1">Uncharacterized protein</fullName>
    </submittedName>
</protein>
<evidence type="ECO:0000313" key="2">
    <source>
        <dbReference type="Proteomes" id="UP000630887"/>
    </source>
</evidence>
<accession>A0A8J3P627</accession>
<comment type="caution">
    <text evidence="1">The sequence shown here is derived from an EMBL/GenBank/DDBJ whole genome shotgun (WGS) entry which is preliminary data.</text>
</comment>
<dbReference type="EMBL" id="BONI01000011">
    <property type="protein sequence ID" value="GIG05027.1"/>
    <property type="molecule type" value="Genomic_DNA"/>
</dbReference>
<organism evidence="1 2">
    <name type="scientific">Catellatospora coxensis</name>
    <dbReference type="NCBI Taxonomy" id="310354"/>
    <lineage>
        <taxon>Bacteria</taxon>
        <taxon>Bacillati</taxon>
        <taxon>Actinomycetota</taxon>
        <taxon>Actinomycetes</taxon>
        <taxon>Micromonosporales</taxon>
        <taxon>Micromonosporaceae</taxon>
        <taxon>Catellatospora</taxon>
    </lineage>
</organism>
<evidence type="ECO:0000313" key="1">
    <source>
        <dbReference type="EMBL" id="GIG05027.1"/>
    </source>
</evidence>
<dbReference type="RefSeq" id="WP_203690815.1">
    <property type="nucleotide sequence ID" value="NZ_BAAALC010000016.1"/>
</dbReference>
<dbReference type="Proteomes" id="UP000630887">
    <property type="component" value="Unassembled WGS sequence"/>
</dbReference>
<name>A0A8J3P627_9ACTN</name>